<proteinExistence type="predicted"/>
<sequence length="107" mass="11816">MNPIGSVWFTVDEYVEATLAHQPSWISSAMGSILLSGLLAQQNLLASPQRRKDKATRGEINDLCSTLNFHNSRLCGLAVRHLLKDREVRGSIPGRVKTKDLKISISS</sequence>
<reference evidence="1 2" key="1">
    <citation type="journal article" date="2021" name="Elife">
        <title>Chloroplast acquisition without the gene transfer in kleptoplastic sea slugs, Plakobranchus ocellatus.</title>
        <authorList>
            <person name="Maeda T."/>
            <person name="Takahashi S."/>
            <person name="Yoshida T."/>
            <person name="Shimamura S."/>
            <person name="Takaki Y."/>
            <person name="Nagai Y."/>
            <person name="Toyoda A."/>
            <person name="Suzuki Y."/>
            <person name="Arimoto A."/>
            <person name="Ishii H."/>
            <person name="Satoh N."/>
            <person name="Nishiyama T."/>
            <person name="Hasebe M."/>
            <person name="Maruyama T."/>
            <person name="Minagawa J."/>
            <person name="Obokata J."/>
            <person name="Shigenobu S."/>
        </authorList>
    </citation>
    <scope>NUCLEOTIDE SEQUENCE [LARGE SCALE GENOMIC DNA]</scope>
</reference>
<keyword evidence="2" id="KW-1185">Reference proteome</keyword>
<organism evidence="1 2">
    <name type="scientific">Elysia marginata</name>
    <dbReference type="NCBI Taxonomy" id="1093978"/>
    <lineage>
        <taxon>Eukaryota</taxon>
        <taxon>Metazoa</taxon>
        <taxon>Spiralia</taxon>
        <taxon>Lophotrochozoa</taxon>
        <taxon>Mollusca</taxon>
        <taxon>Gastropoda</taxon>
        <taxon>Heterobranchia</taxon>
        <taxon>Euthyneura</taxon>
        <taxon>Panpulmonata</taxon>
        <taxon>Sacoglossa</taxon>
        <taxon>Placobranchoidea</taxon>
        <taxon>Plakobranchidae</taxon>
        <taxon>Elysia</taxon>
    </lineage>
</organism>
<dbReference type="EMBL" id="BMAT01001301">
    <property type="protein sequence ID" value="GFR82947.1"/>
    <property type="molecule type" value="Genomic_DNA"/>
</dbReference>
<accession>A0AAV4GBF9</accession>
<gene>
    <name evidence="1" type="ORF">ElyMa_000638900</name>
</gene>
<evidence type="ECO:0000313" key="1">
    <source>
        <dbReference type="EMBL" id="GFR82947.1"/>
    </source>
</evidence>
<evidence type="ECO:0000313" key="2">
    <source>
        <dbReference type="Proteomes" id="UP000762676"/>
    </source>
</evidence>
<dbReference type="Proteomes" id="UP000762676">
    <property type="component" value="Unassembled WGS sequence"/>
</dbReference>
<protein>
    <submittedName>
        <fullName evidence="1">Uncharacterized protein</fullName>
    </submittedName>
</protein>
<name>A0AAV4GBF9_9GAST</name>
<comment type="caution">
    <text evidence="1">The sequence shown here is derived from an EMBL/GenBank/DDBJ whole genome shotgun (WGS) entry which is preliminary data.</text>
</comment>
<dbReference type="AlphaFoldDB" id="A0AAV4GBF9"/>